<evidence type="ECO:0000313" key="8">
    <source>
        <dbReference type="Proteomes" id="UP000777303"/>
    </source>
</evidence>
<accession>A0A948TII9</accession>
<comment type="subcellular location">
    <subcellularLocation>
        <location evidence="1">Cell membrane</location>
        <topology evidence="1">Peripheral membrane protein</topology>
    </subcellularLocation>
</comment>
<reference evidence="7" key="1">
    <citation type="journal article" date="2021" name="PeerJ">
        <title>Extensive microbial diversity within the chicken gut microbiome revealed by metagenomics and culture.</title>
        <authorList>
            <person name="Gilroy R."/>
            <person name="Ravi A."/>
            <person name="Getino M."/>
            <person name="Pursley I."/>
            <person name="Horton D.L."/>
            <person name="Alikhan N.F."/>
            <person name="Baker D."/>
            <person name="Gharbi K."/>
            <person name="Hall N."/>
            <person name="Watson M."/>
            <person name="Adriaenssens E.M."/>
            <person name="Foster-Nyarko E."/>
            <person name="Jarju S."/>
            <person name="Secka A."/>
            <person name="Antonio M."/>
            <person name="Oren A."/>
            <person name="Chaudhuri R.R."/>
            <person name="La Ragione R."/>
            <person name="Hildebrand F."/>
            <person name="Pallen M.J."/>
        </authorList>
    </citation>
    <scope>NUCLEOTIDE SEQUENCE</scope>
    <source>
        <strain evidence="7">F6-6636</strain>
    </source>
</reference>
<sequence length="367" mass="41612">MKLVFSSFPDLADNALVVLAAYLGTNHKGKCYYLYSNKTDLNDLQSKAQLYLGVHATQVRFVKKKSLLGVYHYLTAQFAFETHGMFEQLPKLPWQTKVNLWHGMPLKKIGYASDEHTKLNMDYTLATAPVFAPIIANVFAIADSKVLHIGEPRNDLFYHGPQFSFANIFNNDWPTIVWLPTYRQSQTGGVHYDSPQTKGTIGGLKLADLKQMQTSLSKHGFNLAIKLHPMDVLNKQPLKLNAPNIHIINNQEFTSYHIEVNTFLKASTALITDYSSVYFDYVLLQRPIGILALDQNAYQHNRGFVSEQVRTQMHGHQINNINDFSNFLTAVAQAELGYDPQVAMQFFDKYDTHGHNSVTLLRQIGLI</sequence>
<dbReference type="GO" id="GO:0005886">
    <property type="term" value="C:plasma membrane"/>
    <property type="evidence" value="ECO:0007669"/>
    <property type="project" value="UniProtKB-SubCell"/>
</dbReference>
<comment type="caution">
    <text evidence="7">The sequence shown here is derived from an EMBL/GenBank/DDBJ whole genome shotgun (WGS) entry which is preliminary data.</text>
</comment>
<dbReference type="Pfam" id="PF04464">
    <property type="entry name" value="Glyphos_transf"/>
    <property type="match status" value="1"/>
</dbReference>
<evidence type="ECO:0000313" key="7">
    <source>
        <dbReference type="EMBL" id="MBU3851278.1"/>
    </source>
</evidence>
<dbReference type="EMBL" id="JAHLFS010000016">
    <property type="protein sequence ID" value="MBU3851278.1"/>
    <property type="molecule type" value="Genomic_DNA"/>
</dbReference>
<evidence type="ECO:0000256" key="1">
    <source>
        <dbReference type="ARBA" id="ARBA00004202"/>
    </source>
</evidence>
<keyword evidence="5" id="KW-0777">Teichoic acid biosynthesis</keyword>
<dbReference type="InterPro" id="IPR043149">
    <property type="entry name" value="TagF_N"/>
</dbReference>
<proteinExistence type="inferred from homology"/>
<gene>
    <name evidence="7" type="ORF">H9901_01000</name>
</gene>
<protein>
    <submittedName>
        <fullName evidence="7">CDP-glycerol glycerophosphotransferase family protein</fullName>
    </submittedName>
</protein>
<dbReference type="GO" id="GO:0047355">
    <property type="term" value="F:CDP-glycerol glycerophosphotransferase activity"/>
    <property type="evidence" value="ECO:0007669"/>
    <property type="project" value="InterPro"/>
</dbReference>
<dbReference type="InterPro" id="IPR043148">
    <property type="entry name" value="TagF_C"/>
</dbReference>
<dbReference type="AlphaFoldDB" id="A0A948TII9"/>
<evidence type="ECO:0000256" key="2">
    <source>
        <dbReference type="ARBA" id="ARBA00010488"/>
    </source>
</evidence>
<name>A0A948TII9_9LACO</name>
<dbReference type="Gene3D" id="3.40.50.12580">
    <property type="match status" value="1"/>
</dbReference>
<dbReference type="PANTHER" id="PTHR37316">
    <property type="entry name" value="TEICHOIC ACID GLYCEROL-PHOSPHATE PRIMASE"/>
    <property type="match status" value="1"/>
</dbReference>
<organism evidence="7 8">
    <name type="scientific">Candidatus Paralactobacillus gallistercoris</name>
    <dbReference type="NCBI Taxonomy" id="2838724"/>
    <lineage>
        <taxon>Bacteria</taxon>
        <taxon>Bacillati</taxon>
        <taxon>Bacillota</taxon>
        <taxon>Bacilli</taxon>
        <taxon>Lactobacillales</taxon>
        <taxon>Lactobacillaceae</taxon>
        <taxon>Lactobacillus</taxon>
    </lineage>
</organism>
<keyword evidence="4" id="KW-0808">Transferase</keyword>
<evidence type="ECO:0000256" key="4">
    <source>
        <dbReference type="ARBA" id="ARBA00022679"/>
    </source>
</evidence>
<dbReference type="PANTHER" id="PTHR37316:SF3">
    <property type="entry name" value="TEICHOIC ACID GLYCEROL-PHOSPHATE TRANSFERASE"/>
    <property type="match status" value="1"/>
</dbReference>
<evidence type="ECO:0000256" key="5">
    <source>
        <dbReference type="ARBA" id="ARBA00022944"/>
    </source>
</evidence>
<keyword evidence="3" id="KW-1003">Cell membrane</keyword>
<dbReference type="GO" id="GO:0019350">
    <property type="term" value="P:teichoic acid biosynthetic process"/>
    <property type="evidence" value="ECO:0007669"/>
    <property type="project" value="UniProtKB-KW"/>
</dbReference>
<dbReference type="InterPro" id="IPR051612">
    <property type="entry name" value="Teichoic_Acid_Biosynth"/>
</dbReference>
<comment type="similarity">
    <text evidence="2">Belongs to the CDP-glycerol glycerophosphotransferase family.</text>
</comment>
<dbReference type="Proteomes" id="UP000777303">
    <property type="component" value="Unassembled WGS sequence"/>
</dbReference>
<dbReference type="InterPro" id="IPR007554">
    <property type="entry name" value="Glycerophosphate_synth"/>
</dbReference>
<dbReference type="Gene3D" id="3.40.50.11820">
    <property type="match status" value="1"/>
</dbReference>
<evidence type="ECO:0000256" key="3">
    <source>
        <dbReference type="ARBA" id="ARBA00022475"/>
    </source>
</evidence>
<reference evidence="7" key="2">
    <citation type="submission" date="2021-04" db="EMBL/GenBank/DDBJ databases">
        <authorList>
            <person name="Gilroy R."/>
        </authorList>
    </citation>
    <scope>NUCLEOTIDE SEQUENCE</scope>
    <source>
        <strain evidence="7">F6-6636</strain>
    </source>
</reference>
<evidence type="ECO:0000256" key="6">
    <source>
        <dbReference type="ARBA" id="ARBA00023136"/>
    </source>
</evidence>
<keyword evidence="6" id="KW-0472">Membrane</keyword>